<dbReference type="OrthoDB" id="9799096at2"/>
<dbReference type="Proteomes" id="UP000266292">
    <property type="component" value="Chromosome"/>
</dbReference>
<dbReference type="SUPFAM" id="SSF55729">
    <property type="entry name" value="Acyl-CoA N-acyltransferases (Nat)"/>
    <property type="match status" value="1"/>
</dbReference>
<protein>
    <submittedName>
        <fullName evidence="4">N-acetyltransferase</fullName>
    </submittedName>
</protein>
<dbReference type="GO" id="GO:0016747">
    <property type="term" value="F:acyltransferase activity, transferring groups other than amino-acyl groups"/>
    <property type="evidence" value="ECO:0007669"/>
    <property type="project" value="InterPro"/>
</dbReference>
<dbReference type="EMBL" id="CP021235">
    <property type="protein sequence ID" value="ARS36390.1"/>
    <property type="molecule type" value="Genomic_DNA"/>
</dbReference>
<evidence type="ECO:0000256" key="2">
    <source>
        <dbReference type="ARBA" id="ARBA00023315"/>
    </source>
</evidence>
<dbReference type="Gene3D" id="3.40.630.30">
    <property type="match status" value="1"/>
</dbReference>
<evidence type="ECO:0000256" key="1">
    <source>
        <dbReference type="ARBA" id="ARBA00022679"/>
    </source>
</evidence>
<organism evidence="4 5">
    <name type="scientific">Pontibacter actiniarum</name>
    <dbReference type="NCBI Taxonomy" id="323450"/>
    <lineage>
        <taxon>Bacteria</taxon>
        <taxon>Pseudomonadati</taxon>
        <taxon>Bacteroidota</taxon>
        <taxon>Cytophagia</taxon>
        <taxon>Cytophagales</taxon>
        <taxon>Hymenobacteraceae</taxon>
        <taxon>Pontibacter</taxon>
    </lineage>
</organism>
<keyword evidence="2" id="KW-0012">Acyltransferase</keyword>
<dbReference type="AlphaFoldDB" id="A0A1X9YTZ2"/>
<dbReference type="RefSeq" id="WP_036776198.1">
    <property type="nucleotide sequence ID" value="NZ_CP021235.1"/>
</dbReference>
<dbReference type="PROSITE" id="PS51186">
    <property type="entry name" value="GNAT"/>
    <property type="match status" value="1"/>
</dbReference>
<keyword evidence="5" id="KW-1185">Reference proteome</keyword>
<accession>A0A1X9YTZ2</accession>
<sequence length="171" mass="18944">MQTTTNSLVTVSEMLPEHYPQVQDIYAHGIATHNATLETTAPGWEEWDNKHMKSCRFVALTEAGAVAGWAALTPVSGRCVYRGVAEDSVYIHPAHKGQGLGKLLLQRLVEASEREGVWTLQAGILKENQASIKLHGQCGFRVVGIRERLGQLHGQWRDVCLMERRSNITGL</sequence>
<dbReference type="KEGG" id="pact:CA264_13625"/>
<evidence type="ECO:0000259" key="3">
    <source>
        <dbReference type="PROSITE" id="PS51186"/>
    </source>
</evidence>
<dbReference type="CDD" id="cd04301">
    <property type="entry name" value="NAT_SF"/>
    <property type="match status" value="1"/>
</dbReference>
<dbReference type="PANTHER" id="PTHR43072">
    <property type="entry name" value="N-ACETYLTRANSFERASE"/>
    <property type="match status" value="1"/>
</dbReference>
<dbReference type="InterPro" id="IPR016181">
    <property type="entry name" value="Acyl_CoA_acyltransferase"/>
</dbReference>
<dbReference type="STRING" id="709015.GCA_000472485_02764"/>
<dbReference type="PANTHER" id="PTHR43072:SF23">
    <property type="entry name" value="UPF0039 PROTEIN C11D3.02C"/>
    <property type="match status" value="1"/>
</dbReference>
<reference evidence="5" key="1">
    <citation type="submission" date="2017-05" db="EMBL/GenBank/DDBJ databases">
        <authorList>
            <person name="Ray J."/>
            <person name="Price M."/>
            <person name="Deutschbauer A."/>
        </authorList>
    </citation>
    <scope>NUCLEOTIDE SEQUENCE [LARGE SCALE GENOMIC DNA]</scope>
    <source>
        <strain evidence="5">DSM 19842</strain>
    </source>
</reference>
<keyword evidence="1 4" id="KW-0808">Transferase</keyword>
<feature type="domain" description="N-acetyltransferase" evidence="3">
    <location>
        <begin position="9"/>
        <end position="163"/>
    </location>
</feature>
<evidence type="ECO:0000313" key="5">
    <source>
        <dbReference type="Proteomes" id="UP000266292"/>
    </source>
</evidence>
<proteinExistence type="predicted"/>
<gene>
    <name evidence="4" type="ORF">CA264_13625</name>
</gene>
<dbReference type="Pfam" id="PF00583">
    <property type="entry name" value="Acetyltransf_1"/>
    <property type="match status" value="1"/>
</dbReference>
<name>A0A1X9YTZ2_9BACT</name>
<dbReference type="InterPro" id="IPR000182">
    <property type="entry name" value="GNAT_dom"/>
</dbReference>
<evidence type="ECO:0000313" key="4">
    <source>
        <dbReference type="EMBL" id="ARS36390.1"/>
    </source>
</evidence>